<proteinExistence type="predicted"/>
<organism evidence="1 2">
    <name type="scientific">Orbilia ellipsospora</name>
    <dbReference type="NCBI Taxonomy" id="2528407"/>
    <lineage>
        <taxon>Eukaryota</taxon>
        <taxon>Fungi</taxon>
        <taxon>Dikarya</taxon>
        <taxon>Ascomycota</taxon>
        <taxon>Pezizomycotina</taxon>
        <taxon>Orbiliomycetes</taxon>
        <taxon>Orbiliales</taxon>
        <taxon>Orbiliaceae</taxon>
        <taxon>Orbilia</taxon>
    </lineage>
</organism>
<protein>
    <submittedName>
        <fullName evidence="1">Uncharacterized protein</fullName>
    </submittedName>
</protein>
<accession>A0AAV9XFP5</accession>
<evidence type="ECO:0000313" key="1">
    <source>
        <dbReference type="EMBL" id="KAK6540585.1"/>
    </source>
</evidence>
<gene>
    <name evidence="1" type="ORF">TWF694_009374</name>
</gene>
<evidence type="ECO:0000313" key="2">
    <source>
        <dbReference type="Proteomes" id="UP001365542"/>
    </source>
</evidence>
<sequence length="165" mass="18934">MSDEDLLVFEGTLDDPNDHTNIEVPTFVHSFVFARTGSFAHIEKSTLHAEGWAATAGDIRELSWRIDVLSRLVGVQTNHPWLSMVRARKLLDQHERTRDENLLYDAFTELENSISMIPQDHWDMGLEIGDHGMLYRAKYVVTKDVANLDRAIETMWESQSVPVRP</sequence>
<reference evidence="1 2" key="1">
    <citation type="submission" date="2019-10" db="EMBL/GenBank/DDBJ databases">
        <authorList>
            <person name="Palmer J.M."/>
        </authorList>
    </citation>
    <scope>NUCLEOTIDE SEQUENCE [LARGE SCALE GENOMIC DNA]</scope>
    <source>
        <strain evidence="1 2">TWF694</strain>
    </source>
</reference>
<dbReference type="Proteomes" id="UP001365542">
    <property type="component" value="Unassembled WGS sequence"/>
</dbReference>
<name>A0AAV9XFP5_9PEZI</name>
<dbReference type="AlphaFoldDB" id="A0AAV9XFP5"/>
<comment type="caution">
    <text evidence="1">The sequence shown here is derived from an EMBL/GenBank/DDBJ whole genome shotgun (WGS) entry which is preliminary data.</text>
</comment>
<dbReference type="EMBL" id="JAVHJO010000005">
    <property type="protein sequence ID" value="KAK6540585.1"/>
    <property type="molecule type" value="Genomic_DNA"/>
</dbReference>
<keyword evidence="2" id="KW-1185">Reference proteome</keyword>